<protein>
    <submittedName>
        <fullName evidence="3">Uncharacterized protein</fullName>
    </submittedName>
</protein>
<dbReference type="RefSeq" id="WP_380505092.1">
    <property type="nucleotide sequence ID" value="NZ_JBHEZX010000003.1"/>
</dbReference>
<feature type="compositionally biased region" description="Low complexity" evidence="1">
    <location>
        <begin position="75"/>
        <end position="86"/>
    </location>
</feature>
<feature type="region of interest" description="Disordered" evidence="1">
    <location>
        <begin position="13"/>
        <end position="40"/>
    </location>
</feature>
<keyword evidence="2" id="KW-0472">Membrane</keyword>
<keyword evidence="2" id="KW-1133">Transmembrane helix</keyword>
<evidence type="ECO:0000256" key="2">
    <source>
        <dbReference type="SAM" id="Phobius"/>
    </source>
</evidence>
<accession>A0ABV6V6Y9</accession>
<dbReference type="Proteomes" id="UP001592582">
    <property type="component" value="Unassembled WGS sequence"/>
</dbReference>
<comment type="caution">
    <text evidence="3">The sequence shown here is derived from an EMBL/GenBank/DDBJ whole genome shotgun (WGS) entry which is preliminary data.</text>
</comment>
<keyword evidence="4" id="KW-1185">Reference proteome</keyword>
<keyword evidence="2" id="KW-0812">Transmembrane</keyword>
<name>A0ABV6V6Y9_9ACTN</name>
<dbReference type="EMBL" id="JBHEZX010000003">
    <property type="protein sequence ID" value="MFC1409423.1"/>
    <property type="molecule type" value="Genomic_DNA"/>
</dbReference>
<feature type="region of interest" description="Disordered" evidence="1">
    <location>
        <begin position="75"/>
        <end position="97"/>
    </location>
</feature>
<reference evidence="3 4" key="1">
    <citation type="submission" date="2024-09" db="EMBL/GenBank/DDBJ databases">
        <authorList>
            <person name="Lee S.D."/>
        </authorList>
    </citation>
    <scope>NUCLEOTIDE SEQUENCE [LARGE SCALE GENOMIC DNA]</scope>
    <source>
        <strain evidence="3 4">N1-1</strain>
    </source>
</reference>
<proteinExistence type="predicted"/>
<evidence type="ECO:0000313" key="3">
    <source>
        <dbReference type="EMBL" id="MFC1409423.1"/>
    </source>
</evidence>
<evidence type="ECO:0000256" key="1">
    <source>
        <dbReference type="SAM" id="MobiDB-lite"/>
    </source>
</evidence>
<feature type="transmembrane region" description="Helical" evidence="2">
    <location>
        <begin position="42"/>
        <end position="65"/>
    </location>
</feature>
<evidence type="ECO:0000313" key="4">
    <source>
        <dbReference type="Proteomes" id="UP001592582"/>
    </source>
</evidence>
<organism evidence="3 4">
    <name type="scientific">Streptacidiphilus alkalitolerans</name>
    <dbReference type="NCBI Taxonomy" id="3342712"/>
    <lineage>
        <taxon>Bacteria</taxon>
        <taxon>Bacillati</taxon>
        <taxon>Actinomycetota</taxon>
        <taxon>Actinomycetes</taxon>
        <taxon>Kitasatosporales</taxon>
        <taxon>Streptomycetaceae</taxon>
        <taxon>Streptacidiphilus</taxon>
    </lineage>
</organism>
<gene>
    <name evidence="3" type="ORF">ACEZDG_09020</name>
</gene>
<sequence>MPFEDELTDALRSTAGSFHTDPTKLVNAGITDGRRRRRRRTVGVVGSVTALALVGVGGTLASGVLDAGARPVGAAAGPATPTHLPGSPARPGAATSGGAAVPVFSAQQMRTAFESMLPKGHFSAVQAEGITSRQKGDRTFVDGPSASLVLNDGKGPSAVSISVRRLATTVNDQMVQQYIACPSHTVRPDISCSRKALPNGTVLTVMQGLENPNYGSKEKDWTAYLATANGSLITLDETNSAQEKGAVSRPEPVLSVKQLKAVVTDPFWATITSELPAPPPPPVQTGPTHNSLSADRIGATLRAALPKGLTLSMDSDNQDGYASGRINDGHGAGAIGINADWFGTSGDAVDQVFGGATVLADGTRIVVDQGASEKGGAGAVQWTVQVLHKDGRRIVVSELNASAFNTAKDRSEPVLTLAQLKALALSPSWVSTAW</sequence>